<reference evidence="2 3" key="1">
    <citation type="submission" date="2019-07" db="EMBL/GenBank/DDBJ databases">
        <title>Whole genome shotgun sequence of Enterococcus villorum NBRC 100699.</title>
        <authorList>
            <person name="Hosoyama A."/>
            <person name="Uohara A."/>
            <person name="Ohji S."/>
            <person name="Ichikawa N."/>
        </authorList>
    </citation>
    <scope>NUCLEOTIDE SEQUENCE [LARGE SCALE GENOMIC DNA]</scope>
    <source>
        <strain evidence="2 3">NBRC 100699</strain>
    </source>
</reference>
<dbReference type="EMBL" id="BJWF01000046">
    <property type="protein sequence ID" value="GEL93063.1"/>
    <property type="molecule type" value="Genomic_DNA"/>
</dbReference>
<sequence>MRIEKILNNNVVITRNELNQEMIVMGKGLAFKRKVGDLIAETSIDKKFQVADDRLSRHFQKLVQDIPLQNF</sequence>
<accession>A0A511J5R8</accession>
<dbReference type="InterPro" id="IPR004341">
    <property type="entry name" value="CAT_RNA-bd_dom"/>
</dbReference>
<gene>
    <name evidence="2" type="ORF">EVI01_24000</name>
</gene>
<protein>
    <recommendedName>
        <fullName evidence="1">CAT RNA-binding domain-containing protein</fullName>
    </recommendedName>
</protein>
<name>A0A511J5R8_9ENTE</name>
<feature type="domain" description="CAT RNA-binding" evidence="1">
    <location>
        <begin position="1"/>
        <end position="59"/>
    </location>
</feature>
<dbReference type="SMART" id="SM01061">
    <property type="entry name" value="CAT_RBD"/>
    <property type="match status" value="1"/>
</dbReference>
<dbReference type="InterPro" id="IPR036650">
    <property type="entry name" value="CAT_RNA-bd_dom_sf"/>
</dbReference>
<dbReference type="SUPFAM" id="SSF50151">
    <property type="entry name" value="SacY-like RNA-binding domain"/>
    <property type="match status" value="1"/>
</dbReference>
<evidence type="ECO:0000313" key="2">
    <source>
        <dbReference type="EMBL" id="GEL93063.1"/>
    </source>
</evidence>
<dbReference type="GO" id="GO:0003723">
    <property type="term" value="F:RNA binding"/>
    <property type="evidence" value="ECO:0007669"/>
    <property type="project" value="InterPro"/>
</dbReference>
<dbReference type="AlphaFoldDB" id="A0A511J5R8"/>
<dbReference type="Proteomes" id="UP000321830">
    <property type="component" value="Unassembled WGS sequence"/>
</dbReference>
<proteinExistence type="predicted"/>
<dbReference type="Gene3D" id="2.30.24.10">
    <property type="entry name" value="CAT RNA-binding domain"/>
    <property type="match status" value="1"/>
</dbReference>
<comment type="caution">
    <text evidence="2">The sequence shown here is derived from an EMBL/GenBank/DDBJ whole genome shotgun (WGS) entry which is preliminary data.</text>
</comment>
<organism evidence="2 3">
    <name type="scientific">Enterococcus villorum</name>
    <dbReference type="NCBI Taxonomy" id="112904"/>
    <lineage>
        <taxon>Bacteria</taxon>
        <taxon>Bacillati</taxon>
        <taxon>Bacillota</taxon>
        <taxon>Bacilli</taxon>
        <taxon>Lactobacillales</taxon>
        <taxon>Enterococcaceae</taxon>
        <taxon>Enterococcus</taxon>
    </lineage>
</organism>
<dbReference type="Pfam" id="PF03123">
    <property type="entry name" value="CAT_RBD"/>
    <property type="match status" value="1"/>
</dbReference>
<evidence type="ECO:0000259" key="1">
    <source>
        <dbReference type="SMART" id="SM01061"/>
    </source>
</evidence>
<evidence type="ECO:0000313" key="3">
    <source>
        <dbReference type="Proteomes" id="UP000321830"/>
    </source>
</evidence>